<accession>A0ABQ3I245</accession>
<proteinExistence type="predicted"/>
<comment type="caution">
    <text evidence="1">The sequence shown here is derived from an EMBL/GenBank/DDBJ whole genome shotgun (WGS) entry which is preliminary data.</text>
</comment>
<protein>
    <submittedName>
        <fullName evidence="1">Uncharacterized protein</fullName>
    </submittedName>
</protein>
<gene>
    <name evidence="1" type="ORF">GCM10011340_10080</name>
</gene>
<organism evidence="1 2">
    <name type="scientific">Roseivirga thermotolerans</name>
    <dbReference type="NCBI Taxonomy" id="1758176"/>
    <lineage>
        <taxon>Bacteria</taxon>
        <taxon>Pseudomonadati</taxon>
        <taxon>Bacteroidota</taxon>
        <taxon>Cytophagia</taxon>
        <taxon>Cytophagales</taxon>
        <taxon>Roseivirgaceae</taxon>
        <taxon>Roseivirga</taxon>
    </lineage>
</organism>
<reference evidence="2" key="1">
    <citation type="journal article" date="2019" name="Int. J. Syst. Evol. Microbiol.">
        <title>The Global Catalogue of Microorganisms (GCM) 10K type strain sequencing project: providing services to taxonomists for standard genome sequencing and annotation.</title>
        <authorList>
            <consortium name="The Broad Institute Genomics Platform"/>
            <consortium name="The Broad Institute Genome Sequencing Center for Infectious Disease"/>
            <person name="Wu L."/>
            <person name="Ma J."/>
        </authorList>
    </citation>
    <scope>NUCLEOTIDE SEQUENCE [LARGE SCALE GENOMIC DNA]</scope>
    <source>
        <strain evidence="2">CGMCC 1.15111</strain>
    </source>
</reference>
<name>A0ABQ3I245_9BACT</name>
<sequence length="68" mass="7915">MAKKKQQDKPKVAKELEGLELNIDSFGEIQKSLPIDKINEFLNKKVDDKKLRDRDDLDEIKGKSDEEE</sequence>
<dbReference type="EMBL" id="BNAG01000001">
    <property type="protein sequence ID" value="GHE57057.1"/>
    <property type="molecule type" value="Genomic_DNA"/>
</dbReference>
<dbReference type="Proteomes" id="UP000658258">
    <property type="component" value="Unassembled WGS sequence"/>
</dbReference>
<keyword evidence="2" id="KW-1185">Reference proteome</keyword>
<evidence type="ECO:0000313" key="1">
    <source>
        <dbReference type="EMBL" id="GHE57057.1"/>
    </source>
</evidence>
<dbReference type="RefSeq" id="WP_189629091.1">
    <property type="nucleotide sequence ID" value="NZ_BNAG01000001.1"/>
</dbReference>
<evidence type="ECO:0000313" key="2">
    <source>
        <dbReference type="Proteomes" id="UP000658258"/>
    </source>
</evidence>